<evidence type="ECO:0000256" key="1">
    <source>
        <dbReference type="SAM" id="MobiDB-lite"/>
    </source>
</evidence>
<keyword evidence="3" id="KW-1185">Reference proteome</keyword>
<organism evidence="2 3">
    <name type="scientific">Perigonia lusca single nucleopolyhedrovirus</name>
    <dbReference type="NCBI Taxonomy" id="1675865"/>
    <lineage>
        <taxon>Viruses</taxon>
        <taxon>Viruses incertae sedis</taxon>
        <taxon>Naldaviricetes</taxon>
        <taxon>Lefavirales</taxon>
        <taxon>Baculoviridae</taxon>
        <taxon>Alphabaculovirus</taxon>
        <taxon>Alphabaculovirus peluscae</taxon>
        <taxon>Perigonia lusca nucleopolyhedrovirus</taxon>
    </lineage>
</organism>
<accession>A0A0M3WN22</accession>
<sequence>MYENDPNVNRNAGEAETAYTYKVPKPHGYNAPPLPSQQYESDSDDCTIVDTDPNLIVKPKQQYNVCRNSYVMPANEHAIIIKKLKNTKSYKNVTTYRSTMIPFSKIIYINTRPCLKNVFRKLNRHLLHYLKNVQVQN</sequence>
<dbReference type="RefSeq" id="YP_009165604.1">
    <property type="nucleotide sequence ID" value="NC_027923.1"/>
</dbReference>
<dbReference type="GeneID" id="26039979"/>
<reference evidence="2 3" key="1">
    <citation type="journal article" date="2016" name="Sci. Rep.">
        <title>Genome sequence of Perigonia lusca single nucleopolyhedrovirus: insights into the evolution of a nucleotide metabolism enzyme in the family Baculoviridae.</title>
        <authorList>
            <person name="Ardisson-Araujo D.M."/>
            <person name="Lima R.N."/>
            <person name="Melo F.L."/>
            <person name="Clem R.J."/>
            <person name="Huang N."/>
            <person name="Bao S.N."/>
            <person name="Sosa-Gomez D.R."/>
            <person name="Ribeiro B.M."/>
        </authorList>
    </citation>
    <scope>NUCLEOTIDE SEQUENCE [LARGE SCALE GENOMIC DNA]</scope>
</reference>
<feature type="compositionally biased region" description="Polar residues" evidence="1">
    <location>
        <begin position="1"/>
        <end position="10"/>
    </location>
</feature>
<dbReference type="EMBL" id="KM596836">
    <property type="protein sequence ID" value="AKN80617.1"/>
    <property type="molecule type" value="Genomic_DNA"/>
</dbReference>
<feature type="region of interest" description="Disordered" evidence="1">
    <location>
        <begin position="1"/>
        <end position="43"/>
    </location>
</feature>
<proteinExistence type="predicted"/>
<name>A0A0M3WN22_9ABAC</name>
<dbReference type="Proteomes" id="UP000204667">
    <property type="component" value="Segment"/>
</dbReference>
<evidence type="ECO:0000313" key="2">
    <source>
        <dbReference type="EMBL" id="AKN80617.1"/>
    </source>
</evidence>
<evidence type="ECO:0000313" key="3">
    <source>
        <dbReference type="Proteomes" id="UP000204667"/>
    </source>
</evidence>
<dbReference type="KEGG" id="vg:26039979"/>
<gene>
    <name evidence="2" type="primary">PeluOrf-4</name>
</gene>
<protein>
    <submittedName>
        <fullName evidence="2">Uncharacterized protein</fullName>
    </submittedName>
</protein>